<evidence type="ECO:0000259" key="3">
    <source>
        <dbReference type="Pfam" id="PF18998"/>
    </source>
</evidence>
<accession>A0A1R4H1I9</accession>
<proteinExistence type="predicted"/>
<dbReference type="InterPro" id="IPR011460">
    <property type="entry name" value="Lcl_C"/>
</dbReference>
<feature type="compositionally biased region" description="Polar residues" evidence="1">
    <location>
        <begin position="7"/>
        <end position="23"/>
    </location>
</feature>
<evidence type="ECO:0000256" key="1">
    <source>
        <dbReference type="SAM" id="MobiDB-lite"/>
    </source>
</evidence>
<dbReference type="Pfam" id="PF18998">
    <property type="entry name" value="Flg_new_2"/>
    <property type="match status" value="4"/>
</dbReference>
<gene>
    <name evidence="4" type="ORF">CRENPOLYSF2_1470009</name>
</gene>
<evidence type="ECO:0000313" key="5">
    <source>
        <dbReference type="Proteomes" id="UP000195442"/>
    </source>
</evidence>
<dbReference type="Proteomes" id="UP000195442">
    <property type="component" value="Unassembled WGS sequence"/>
</dbReference>
<feature type="domain" description="Bacterial repeat" evidence="3">
    <location>
        <begin position="249"/>
        <end position="299"/>
    </location>
</feature>
<reference evidence="5" key="1">
    <citation type="submission" date="2017-02" db="EMBL/GenBank/DDBJ databases">
        <authorList>
            <person name="Daims H."/>
        </authorList>
    </citation>
    <scope>NUCLEOTIDE SEQUENCE [LARGE SCALE GENOMIC DNA]</scope>
</reference>
<dbReference type="Pfam" id="PF07603">
    <property type="entry name" value="Lcl_C"/>
    <property type="match status" value="1"/>
</dbReference>
<feature type="domain" description="Lcl C-terminal" evidence="2">
    <location>
        <begin position="456"/>
        <end position="595"/>
    </location>
</feature>
<name>A0A1R4H1I9_9GAMM</name>
<feature type="region of interest" description="Disordered" evidence="1">
    <location>
        <begin position="1"/>
        <end position="23"/>
    </location>
</feature>
<evidence type="ECO:0008006" key="6">
    <source>
        <dbReference type="Google" id="ProtNLM"/>
    </source>
</evidence>
<dbReference type="AlphaFoldDB" id="A0A1R4H1I9"/>
<dbReference type="EMBL" id="FUKJ01000054">
    <property type="protein sequence ID" value="SJM90104.1"/>
    <property type="molecule type" value="Genomic_DNA"/>
</dbReference>
<dbReference type="InterPro" id="IPR013783">
    <property type="entry name" value="Ig-like_fold"/>
</dbReference>
<feature type="domain" description="Bacterial repeat" evidence="3">
    <location>
        <begin position="56"/>
        <end position="133"/>
    </location>
</feature>
<evidence type="ECO:0000313" key="4">
    <source>
        <dbReference type="EMBL" id="SJM90104.1"/>
    </source>
</evidence>
<organism evidence="4 5">
    <name type="scientific">Crenothrix polyspora</name>
    <dbReference type="NCBI Taxonomy" id="360316"/>
    <lineage>
        <taxon>Bacteria</taxon>
        <taxon>Pseudomonadati</taxon>
        <taxon>Pseudomonadota</taxon>
        <taxon>Gammaproteobacteria</taxon>
        <taxon>Methylococcales</taxon>
        <taxon>Crenotrichaceae</taxon>
        <taxon>Crenothrix</taxon>
    </lineage>
</organism>
<feature type="domain" description="Bacterial repeat" evidence="3">
    <location>
        <begin position="164"/>
        <end position="219"/>
    </location>
</feature>
<evidence type="ECO:0000259" key="2">
    <source>
        <dbReference type="Pfam" id="PF07603"/>
    </source>
</evidence>
<feature type="domain" description="Bacterial repeat" evidence="3">
    <location>
        <begin position="305"/>
        <end position="382"/>
    </location>
</feature>
<protein>
    <recommendedName>
        <fullName evidence="6">Bacterial repeat domain-containing protein</fullName>
    </recommendedName>
</protein>
<keyword evidence="5" id="KW-1185">Reference proteome</keyword>
<dbReference type="Gene3D" id="2.60.40.10">
    <property type="entry name" value="Immunoglobulins"/>
    <property type="match status" value="1"/>
</dbReference>
<sequence>MGGASLDLTNGETATPSFRSPGDSTKLTFKLTVTDNKEAIASDTVVVTVKKITPKTLTISKNGNGKVTSSPEGIDCGNNCSTSFIAGTKVTLTATPDADSVFSSWRGGGCSGSGTCKVTMNTDQSVTAKFTLKPTFALKVTKTGTGKGSVVSNPAGINCEPTTSTCTYNFDRGKPVTLTATPDANSVFDGWSGSLCKGTGVCKVTMITAKSVSAKFTLKPTLALTVKKTGNGAGSLSSDPQGINCGNTCNYNFASGTQVTLNATADSGSVFTSWDIDCVGSGGCIVPMNSAKTVSANFDTLPTFSVTVTKAGNGTITSAPAGISCGATCSASFVSATSVTLTAKPDTGYSFTGWSNGCTGTVTTCTVNVTQALQIDAVFTKKPPFISKLNDTGIATCATYNEVGLACPQSNYPRQDAELGRDATLNDNSDGQAGFSFTKISSTGTELAASDTNWSCVQDNVTGLMWEVKTDDGGLHDKDWTYSWYDSNNARNGGTAGRQNGSGNCSGSQCDTADFVAIVNAVGWCGANDWRTPTKEELRSITSYNRIAPAIDVNYFPNTPANGEYASASSFANDSTFAWISYLNTGQISPFSKISNVGGGFYNSFSVRLVRDGQ</sequence>
<dbReference type="InterPro" id="IPR044060">
    <property type="entry name" value="Bacterial_rp_domain"/>
</dbReference>